<dbReference type="Gene3D" id="3.40.47.10">
    <property type="match status" value="1"/>
</dbReference>
<sequence length="64" mass="6961">GGDDPIYMLTGVIPATRKLLARARLSIGDIDYFEVNEAFAPVVMAWAVEVGADLQRVNVRRGGE</sequence>
<dbReference type="SUPFAM" id="SSF53901">
    <property type="entry name" value="Thiolase-like"/>
    <property type="match status" value="1"/>
</dbReference>
<dbReference type="EC" id="2.3.1.-" evidence="2"/>
<dbReference type="InterPro" id="IPR016039">
    <property type="entry name" value="Thiolase-like"/>
</dbReference>
<accession>T1BN80</accession>
<dbReference type="GO" id="GO:0016747">
    <property type="term" value="F:acyltransferase activity, transferring groups other than amino-acyl groups"/>
    <property type="evidence" value="ECO:0007669"/>
    <property type="project" value="InterPro"/>
</dbReference>
<dbReference type="PANTHER" id="PTHR43365">
    <property type="entry name" value="BLR7806 PROTEIN"/>
    <property type="match status" value="1"/>
</dbReference>
<dbReference type="Pfam" id="PF02803">
    <property type="entry name" value="Thiolase_C"/>
    <property type="match status" value="1"/>
</dbReference>
<keyword evidence="2" id="KW-0012">Acyltransferase</keyword>
<dbReference type="PANTHER" id="PTHR43365:SF1">
    <property type="entry name" value="ACETYL-COA C-ACYLTRANSFERASE"/>
    <property type="match status" value="1"/>
</dbReference>
<dbReference type="InterPro" id="IPR020617">
    <property type="entry name" value="Thiolase_C"/>
</dbReference>
<organism evidence="2">
    <name type="scientific">mine drainage metagenome</name>
    <dbReference type="NCBI Taxonomy" id="410659"/>
    <lineage>
        <taxon>unclassified sequences</taxon>
        <taxon>metagenomes</taxon>
        <taxon>ecological metagenomes</taxon>
    </lineage>
</organism>
<dbReference type="AlphaFoldDB" id="T1BN80"/>
<keyword evidence="2" id="KW-0808">Transferase</keyword>
<evidence type="ECO:0000259" key="1">
    <source>
        <dbReference type="Pfam" id="PF02803"/>
    </source>
</evidence>
<evidence type="ECO:0000313" key="2">
    <source>
        <dbReference type="EMBL" id="EQD55435.1"/>
    </source>
</evidence>
<protein>
    <submittedName>
        <fullName evidence="2">Thiolase</fullName>
        <ecNumber evidence="2">2.3.1.-</ecNumber>
    </submittedName>
</protein>
<feature type="domain" description="Thiolase C-terminal" evidence="1">
    <location>
        <begin position="2"/>
        <end position="62"/>
    </location>
</feature>
<name>T1BN80_9ZZZZ</name>
<feature type="non-terminal residue" evidence="2">
    <location>
        <position position="1"/>
    </location>
</feature>
<reference evidence="2" key="1">
    <citation type="submission" date="2013-08" db="EMBL/GenBank/DDBJ databases">
        <authorList>
            <person name="Mendez C."/>
            <person name="Richter M."/>
            <person name="Ferrer M."/>
            <person name="Sanchez J."/>
        </authorList>
    </citation>
    <scope>NUCLEOTIDE SEQUENCE</scope>
</reference>
<proteinExistence type="predicted"/>
<comment type="caution">
    <text evidence="2">The sequence shown here is derived from an EMBL/GenBank/DDBJ whole genome shotgun (WGS) entry which is preliminary data.</text>
</comment>
<reference evidence="2" key="2">
    <citation type="journal article" date="2014" name="ISME J.">
        <title>Microbial stratification in low pH oxic and suboxic macroscopic growths along an acid mine drainage.</title>
        <authorList>
            <person name="Mendez-Garcia C."/>
            <person name="Mesa V."/>
            <person name="Sprenger R.R."/>
            <person name="Richter M."/>
            <person name="Diez M.S."/>
            <person name="Solano J."/>
            <person name="Bargiela R."/>
            <person name="Golyshina O.V."/>
            <person name="Manteca A."/>
            <person name="Ramos J.L."/>
            <person name="Gallego J.R."/>
            <person name="Llorente I."/>
            <person name="Martins Dos Santos V.A."/>
            <person name="Jensen O.N."/>
            <person name="Pelaez A.I."/>
            <person name="Sanchez J."/>
            <person name="Ferrer M."/>
        </authorList>
    </citation>
    <scope>NUCLEOTIDE SEQUENCE</scope>
</reference>
<gene>
    <name evidence="2" type="ORF">B2A_05727</name>
</gene>
<dbReference type="EMBL" id="AUZZ01003987">
    <property type="protein sequence ID" value="EQD55435.1"/>
    <property type="molecule type" value="Genomic_DNA"/>
</dbReference>